<comment type="caution">
    <text evidence="2">The sequence shown here is derived from an EMBL/GenBank/DDBJ whole genome shotgun (WGS) entry which is preliminary data.</text>
</comment>
<sequence>MTHLAAPLFLLALLAAPPAAAEPAPRCPEPQAGDKLPLEREQLIAHMGRWPDACLKQMFRSCDASAGRGLLEVDSAATCSLGYEALVRGSFAGDFQAFMAWWRADRRAE</sequence>
<dbReference type="RefSeq" id="WP_201684086.1">
    <property type="nucleotide sequence ID" value="NZ_JAEQNA010000003.1"/>
</dbReference>
<organism evidence="2 3">
    <name type="scientific">Ramlibacter aurantiacus</name>
    <dbReference type="NCBI Taxonomy" id="2801330"/>
    <lineage>
        <taxon>Bacteria</taxon>
        <taxon>Pseudomonadati</taxon>
        <taxon>Pseudomonadota</taxon>
        <taxon>Betaproteobacteria</taxon>
        <taxon>Burkholderiales</taxon>
        <taxon>Comamonadaceae</taxon>
        <taxon>Ramlibacter</taxon>
    </lineage>
</organism>
<evidence type="ECO:0000313" key="2">
    <source>
        <dbReference type="EMBL" id="MBL0421029.1"/>
    </source>
</evidence>
<dbReference type="Proteomes" id="UP000613011">
    <property type="component" value="Unassembled WGS sequence"/>
</dbReference>
<name>A0A936ZGI1_9BURK</name>
<keyword evidence="3" id="KW-1185">Reference proteome</keyword>
<dbReference type="AlphaFoldDB" id="A0A936ZGI1"/>
<feature type="signal peptide" evidence="1">
    <location>
        <begin position="1"/>
        <end position="21"/>
    </location>
</feature>
<accession>A0A936ZGI1</accession>
<evidence type="ECO:0000313" key="3">
    <source>
        <dbReference type="Proteomes" id="UP000613011"/>
    </source>
</evidence>
<keyword evidence="1" id="KW-0732">Signal</keyword>
<evidence type="ECO:0000256" key="1">
    <source>
        <dbReference type="SAM" id="SignalP"/>
    </source>
</evidence>
<protein>
    <submittedName>
        <fullName evidence="2">Uncharacterized protein</fullName>
    </submittedName>
</protein>
<gene>
    <name evidence="2" type="ORF">JI739_11785</name>
</gene>
<reference evidence="2" key="1">
    <citation type="submission" date="2021-01" db="EMBL/GenBank/DDBJ databases">
        <title>Ramlibacter sp. strain AW1 16S ribosomal RNA gene Genome sequencing and assembly.</title>
        <authorList>
            <person name="Kang M."/>
        </authorList>
    </citation>
    <scope>NUCLEOTIDE SEQUENCE</scope>
    <source>
        <strain evidence="2">AW1</strain>
    </source>
</reference>
<proteinExistence type="predicted"/>
<feature type="chain" id="PRO_5037427483" evidence="1">
    <location>
        <begin position="22"/>
        <end position="109"/>
    </location>
</feature>
<dbReference type="EMBL" id="JAEQNA010000003">
    <property type="protein sequence ID" value="MBL0421029.1"/>
    <property type="molecule type" value="Genomic_DNA"/>
</dbReference>